<evidence type="ECO:0000259" key="2">
    <source>
        <dbReference type="Pfam" id="PF01705"/>
    </source>
</evidence>
<proteinExistence type="predicted"/>
<reference evidence="3" key="1">
    <citation type="submission" date="2007-07" db="EMBL/GenBank/DDBJ databases">
        <title>PCAP assembly of the Caenorhabditis remanei genome.</title>
        <authorList>
            <consortium name="The Caenorhabditis remanei Sequencing Consortium"/>
            <person name="Wilson R.K."/>
        </authorList>
    </citation>
    <scope>NUCLEOTIDE SEQUENCE [LARGE SCALE GENOMIC DNA]</scope>
    <source>
        <strain evidence="3">PB4641</strain>
    </source>
</reference>
<dbReference type="AlphaFoldDB" id="E3N535"/>
<sequence length="438" mass="48976">MNVSSIFSILLLLIFKEKCSARSGGRGGGGARGRSSFHSSGGGKFYSSSSHSSYIHHDSSAFRSTVFKPSTSNSYFSSSSGTHGNTYIISQPATPIIYDNHYYYWHGYYHSHPSHKLVCQYTISQEDGELFNVTFSNGTSPKSIIFGCGSFETCCGMTCCSSLGTWIAVSSSRSSFVSHGSSSFRSNVFKPSTSKTYFTSGGSTGKTYIISQPATPIIHDNHHYYWHGYYRSRPQKETYCEYAIGEDDGELVNVTFANGTSPKLISFGCGYYETCCEMSCCSSIGNWVGLSRSSFFHSLAFRSIVFDPSNFYMTYSGSTEKSYVIRQPETPIIYDSRPYYWHGYYQSIIGQNNYCEYAFGEDDRELRNVTFANGTSPKSVSFGCEMFEECCGMSCCNVFSGWKTTLFLWILLFVALITCCMKTREEQDDLIGYMILNL</sequence>
<dbReference type="PANTHER" id="PTHR47520">
    <property type="entry name" value="CX DOMAIN-CONTAINING PROTEIN-RELATED"/>
    <property type="match status" value="1"/>
</dbReference>
<dbReference type="InParanoid" id="E3N535"/>
<keyword evidence="4" id="KW-1185">Reference proteome</keyword>
<feature type="chain" id="PRO_5003178035" description="CX domain-containing protein" evidence="1">
    <location>
        <begin position="22"/>
        <end position="438"/>
    </location>
</feature>
<dbReference type="PANTHER" id="PTHR47520:SF2">
    <property type="entry name" value="CX DOMAIN-CONTAINING PROTEIN"/>
    <property type="match status" value="1"/>
</dbReference>
<name>E3N535_CAERE</name>
<dbReference type="Proteomes" id="UP000008281">
    <property type="component" value="Unassembled WGS sequence"/>
</dbReference>
<dbReference type="CTD" id="9827602"/>
<protein>
    <recommendedName>
        <fullName evidence="2">CX domain-containing protein</fullName>
    </recommendedName>
</protein>
<dbReference type="Pfam" id="PF01705">
    <property type="entry name" value="CX"/>
    <property type="match status" value="3"/>
</dbReference>
<dbReference type="RefSeq" id="XP_003096463.2">
    <property type="nucleotide sequence ID" value="XM_003096415.2"/>
</dbReference>
<dbReference type="KEGG" id="crq:GCK72_017194"/>
<organism evidence="4">
    <name type="scientific">Caenorhabditis remanei</name>
    <name type="common">Caenorhabditis vulgaris</name>
    <dbReference type="NCBI Taxonomy" id="31234"/>
    <lineage>
        <taxon>Eukaryota</taxon>
        <taxon>Metazoa</taxon>
        <taxon>Ecdysozoa</taxon>
        <taxon>Nematoda</taxon>
        <taxon>Chromadorea</taxon>
        <taxon>Rhabditida</taxon>
        <taxon>Rhabditina</taxon>
        <taxon>Rhabditomorpha</taxon>
        <taxon>Rhabditoidea</taxon>
        <taxon>Rhabditidae</taxon>
        <taxon>Peloderinae</taxon>
        <taxon>Caenorhabditis</taxon>
    </lineage>
</organism>
<dbReference type="InterPro" id="IPR002619">
    <property type="entry name" value="CX"/>
</dbReference>
<dbReference type="EMBL" id="DS268530">
    <property type="protein sequence ID" value="EFO87002.1"/>
    <property type="molecule type" value="Genomic_DNA"/>
</dbReference>
<evidence type="ECO:0000256" key="1">
    <source>
        <dbReference type="SAM" id="SignalP"/>
    </source>
</evidence>
<feature type="domain" description="CX" evidence="2">
    <location>
        <begin position="339"/>
        <end position="397"/>
    </location>
</feature>
<dbReference type="GeneID" id="9827602"/>
<feature type="domain" description="CX" evidence="2">
    <location>
        <begin position="224"/>
        <end position="282"/>
    </location>
</feature>
<dbReference type="eggNOG" id="ENOG502THIT">
    <property type="taxonomic scope" value="Eukaryota"/>
</dbReference>
<keyword evidence="1" id="KW-0732">Signal</keyword>
<feature type="domain" description="CX" evidence="2">
    <location>
        <begin position="103"/>
        <end position="161"/>
    </location>
</feature>
<accession>E3N535</accession>
<dbReference type="HOGENOM" id="CLU_625907_0_0_1"/>
<evidence type="ECO:0000313" key="3">
    <source>
        <dbReference type="EMBL" id="EFO87002.1"/>
    </source>
</evidence>
<dbReference type="OrthoDB" id="5870656at2759"/>
<evidence type="ECO:0000313" key="4">
    <source>
        <dbReference type="Proteomes" id="UP000008281"/>
    </source>
</evidence>
<gene>
    <name evidence="3" type="ORF">CRE_19346</name>
</gene>
<dbReference type="STRING" id="31234.E3N535"/>
<feature type="signal peptide" evidence="1">
    <location>
        <begin position="1"/>
        <end position="21"/>
    </location>
</feature>